<organism evidence="7 8">
    <name type="scientific">Polaromonas aquatica</name>
    <dbReference type="NCBI Taxonomy" id="332657"/>
    <lineage>
        <taxon>Bacteria</taxon>
        <taxon>Pseudomonadati</taxon>
        <taxon>Pseudomonadota</taxon>
        <taxon>Betaproteobacteria</taxon>
        <taxon>Burkholderiales</taxon>
        <taxon>Comamonadaceae</taxon>
        <taxon>Polaromonas</taxon>
    </lineage>
</organism>
<evidence type="ECO:0000313" key="7">
    <source>
        <dbReference type="EMBL" id="MFC6279767.1"/>
    </source>
</evidence>
<keyword evidence="2" id="KW-0805">Transcription regulation</keyword>
<dbReference type="EMBL" id="JBHSRS010000002">
    <property type="protein sequence ID" value="MFC6279767.1"/>
    <property type="molecule type" value="Genomic_DNA"/>
</dbReference>
<reference evidence="8" key="1">
    <citation type="journal article" date="2019" name="Int. J. Syst. Evol. Microbiol.">
        <title>The Global Catalogue of Microorganisms (GCM) 10K type strain sequencing project: providing services to taxonomists for standard genome sequencing and annotation.</title>
        <authorList>
            <consortium name="The Broad Institute Genomics Platform"/>
            <consortium name="The Broad Institute Genome Sequencing Center for Infectious Disease"/>
            <person name="Wu L."/>
            <person name="Ma J."/>
        </authorList>
    </citation>
    <scope>NUCLEOTIDE SEQUENCE [LARGE SCALE GENOMIC DNA]</scope>
    <source>
        <strain evidence="8">CCUG 39402</strain>
    </source>
</reference>
<dbReference type="Proteomes" id="UP001596270">
    <property type="component" value="Unassembled WGS sequence"/>
</dbReference>
<dbReference type="Gene3D" id="3.40.190.290">
    <property type="match status" value="1"/>
</dbReference>
<keyword evidence="8" id="KW-1185">Reference proteome</keyword>
<comment type="caution">
    <text evidence="7">The sequence shown here is derived from an EMBL/GenBank/DDBJ whole genome shotgun (WGS) entry which is preliminary data.</text>
</comment>
<dbReference type="InterPro" id="IPR005119">
    <property type="entry name" value="LysR_subst-bd"/>
</dbReference>
<dbReference type="PANTHER" id="PTHR30293:SF0">
    <property type="entry name" value="NITROGEN ASSIMILATION REGULATORY PROTEIN NAC"/>
    <property type="match status" value="1"/>
</dbReference>
<dbReference type="SUPFAM" id="SSF53850">
    <property type="entry name" value="Periplasmic binding protein-like II"/>
    <property type="match status" value="1"/>
</dbReference>
<evidence type="ECO:0000256" key="2">
    <source>
        <dbReference type="ARBA" id="ARBA00023015"/>
    </source>
</evidence>
<evidence type="ECO:0000256" key="1">
    <source>
        <dbReference type="ARBA" id="ARBA00009437"/>
    </source>
</evidence>
<keyword evidence="5" id="KW-0804">Transcription</keyword>
<dbReference type="RefSeq" id="WP_371435370.1">
    <property type="nucleotide sequence ID" value="NZ_JBHSRS010000002.1"/>
</dbReference>
<dbReference type="SUPFAM" id="SSF46785">
    <property type="entry name" value="Winged helix' DNA-binding domain"/>
    <property type="match status" value="1"/>
</dbReference>
<proteinExistence type="inferred from homology"/>
<evidence type="ECO:0000256" key="5">
    <source>
        <dbReference type="ARBA" id="ARBA00023163"/>
    </source>
</evidence>
<dbReference type="InterPro" id="IPR000847">
    <property type="entry name" value="LysR_HTH_N"/>
</dbReference>
<comment type="similarity">
    <text evidence="1">Belongs to the LysR transcriptional regulatory family.</text>
</comment>
<protein>
    <submittedName>
        <fullName evidence="7">LysR substrate-binding domain-containing protein</fullName>
    </submittedName>
</protein>
<evidence type="ECO:0000313" key="8">
    <source>
        <dbReference type="Proteomes" id="UP001596270"/>
    </source>
</evidence>
<dbReference type="Gene3D" id="1.10.10.10">
    <property type="entry name" value="Winged helix-like DNA-binding domain superfamily/Winged helix DNA-binding domain"/>
    <property type="match status" value="1"/>
</dbReference>
<dbReference type="PRINTS" id="PR00039">
    <property type="entry name" value="HTHLYSR"/>
</dbReference>
<dbReference type="Pfam" id="PF00126">
    <property type="entry name" value="HTH_1"/>
    <property type="match status" value="1"/>
</dbReference>
<evidence type="ECO:0000259" key="6">
    <source>
        <dbReference type="PROSITE" id="PS50931"/>
    </source>
</evidence>
<dbReference type="PANTHER" id="PTHR30293">
    <property type="entry name" value="TRANSCRIPTIONAL REGULATORY PROTEIN NAC-RELATED"/>
    <property type="match status" value="1"/>
</dbReference>
<sequence length="314" mass="34546">MDLKQLEYFVRVAELGSFTRASIALDVAQPALSRQIRLLEVELHQSLLTRNGRGALPTEAGNLLLKHGRGILHQVEVAREELGAVRGALAGRVSIGLPPSLSRLITVPLTRAFRQHLPQAHLTLTEGFSVLMYEGLRVGNLDMAVLYNAEHSPEVEMITLHTEELVFISRRTDAKPDAASTSTRDAVRNRQPISLSEVADLPLILPSRPNAFRILIEGEMIAIGRKPQVSLEVDGLNAILSLVKEGLGHAVLPSYTLSNFDDPAPFTLRSIHSPRIMSQLMLVRSARRPSTETQKIAIEVVQSVLAEAMEPYSK</sequence>
<gene>
    <name evidence="7" type="ORF">ACFQND_00745</name>
</gene>
<dbReference type="InterPro" id="IPR036390">
    <property type="entry name" value="WH_DNA-bd_sf"/>
</dbReference>
<dbReference type="InterPro" id="IPR036388">
    <property type="entry name" value="WH-like_DNA-bd_sf"/>
</dbReference>
<name>A0ABW1TSQ2_9BURK</name>
<dbReference type="Pfam" id="PF03466">
    <property type="entry name" value="LysR_substrate"/>
    <property type="match status" value="1"/>
</dbReference>
<evidence type="ECO:0000256" key="4">
    <source>
        <dbReference type="ARBA" id="ARBA00023159"/>
    </source>
</evidence>
<keyword evidence="4" id="KW-0010">Activator</keyword>
<keyword evidence="3" id="KW-0238">DNA-binding</keyword>
<dbReference type="PROSITE" id="PS50931">
    <property type="entry name" value="HTH_LYSR"/>
    <property type="match status" value="1"/>
</dbReference>
<accession>A0ABW1TSQ2</accession>
<evidence type="ECO:0000256" key="3">
    <source>
        <dbReference type="ARBA" id="ARBA00023125"/>
    </source>
</evidence>
<feature type="domain" description="HTH lysR-type" evidence="6">
    <location>
        <begin position="1"/>
        <end position="58"/>
    </location>
</feature>